<sequence length="89" mass="10662">MISEKKTPEIRHMLLTQPVADLSASNNAAWWSHRGRLSLWKEWRLCYFERHDDNNKRNLKPSMRIIILLQLLNEKYLVASQKINHSNYT</sequence>
<dbReference type="EMBL" id="BPLR01003497">
    <property type="protein sequence ID" value="GIX85287.1"/>
    <property type="molecule type" value="Genomic_DNA"/>
</dbReference>
<protein>
    <recommendedName>
        <fullName evidence="3">Ycf15</fullName>
    </recommendedName>
</protein>
<evidence type="ECO:0000313" key="2">
    <source>
        <dbReference type="Proteomes" id="UP001054945"/>
    </source>
</evidence>
<evidence type="ECO:0008006" key="3">
    <source>
        <dbReference type="Google" id="ProtNLM"/>
    </source>
</evidence>
<keyword evidence="2" id="KW-1185">Reference proteome</keyword>
<gene>
    <name evidence="1" type="ORF">CEXT_647411</name>
</gene>
<reference evidence="1 2" key="1">
    <citation type="submission" date="2021-06" db="EMBL/GenBank/DDBJ databases">
        <title>Caerostris extrusa draft genome.</title>
        <authorList>
            <person name="Kono N."/>
            <person name="Arakawa K."/>
        </authorList>
    </citation>
    <scope>NUCLEOTIDE SEQUENCE [LARGE SCALE GENOMIC DNA]</scope>
</reference>
<organism evidence="1 2">
    <name type="scientific">Caerostris extrusa</name>
    <name type="common">Bark spider</name>
    <name type="synonym">Caerostris bankana</name>
    <dbReference type="NCBI Taxonomy" id="172846"/>
    <lineage>
        <taxon>Eukaryota</taxon>
        <taxon>Metazoa</taxon>
        <taxon>Ecdysozoa</taxon>
        <taxon>Arthropoda</taxon>
        <taxon>Chelicerata</taxon>
        <taxon>Arachnida</taxon>
        <taxon>Araneae</taxon>
        <taxon>Araneomorphae</taxon>
        <taxon>Entelegynae</taxon>
        <taxon>Araneoidea</taxon>
        <taxon>Araneidae</taxon>
        <taxon>Caerostris</taxon>
    </lineage>
</organism>
<evidence type="ECO:0000313" key="1">
    <source>
        <dbReference type="EMBL" id="GIX85287.1"/>
    </source>
</evidence>
<accession>A0AAV4NQ33</accession>
<dbReference type="AlphaFoldDB" id="A0AAV4NQ33"/>
<name>A0AAV4NQ33_CAEEX</name>
<comment type="caution">
    <text evidence="1">The sequence shown here is derived from an EMBL/GenBank/DDBJ whole genome shotgun (WGS) entry which is preliminary data.</text>
</comment>
<proteinExistence type="predicted"/>
<dbReference type="Proteomes" id="UP001054945">
    <property type="component" value="Unassembled WGS sequence"/>
</dbReference>